<protein>
    <recommendedName>
        <fullName evidence="5">Release factor glutamine methyltransferase</fullName>
        <shortName evidence="5">RF MTase</shortName>
        <ecNumber evidence="5">2.1.1.297</ecNumber>
    </recommendedName>
    <alternativeName>
        <fullName evidence="5">N5-glutamine methyltransferase PrmC</fullName>
    </alternativeName>
    <alternativeName>
        <fullName evidence="5">Protein-(glutamine-N5) MTase PrmC</fullName>
    </alternativeName>
    <alternativeName>
        <fullName evidence="5">Protein-glutamine N-methyltransferase PrmC</fullName>
    </alternativeName>
</protein>
<keyword evidence="1 5" id="KW-0489">Methyltransferase</keyword>
<dbReference type="InterPro" id="IPR002052">
    <property type="entry name" value="DNA_methylase_N6_adenine_CS"/>
</dbReference>
<dbReference type="InterPro" id="IPR019874">
    <property type="entry name" value="RF_methyltr_PrmC"/>
</dbReference>
<feature type="binding site" evidence="5">
    <location>
        <position position="150"/>
    </location>
    <ligand>
        <name>S-adenosyl-L-methionine</name>
        <dbReference type="ChEBI" id="CHEBI:59789"/>
    </ligand>
</feature>
<feature type="binding site" evidence="5">
    <location>
        <begin position="195"/>
        <end position="198"/>
    </location>
    <ligand>
        <name>substrate</name>
    </ligand>
</feature>
<evidence type="ECO:0000256" key="2">
    <source>
        <dbReference type="ARBA" id="ARBA00022679"/>
    </source>
</evidence>
<dbReference type="PROSITE" id="PS00092">
    <property type="entry name" value="N6_MTASE"/>
    <property type="match status" value="1"/>
</dbReference>
<dbReference type="RefSeq" id="WP_243451382.1">
    <property type="nucleotide sequence ID" value="NZ_BLVP01000010.1"/>
</dbReference>
<dbReference type="EC" id="2.1.1.297" evidence="5"/>
<dbReference type="Proteomes" id="UP000503820">
    <property type="component" value="Unassembled WGS sequence"/>
</dbReference>
<evidence type="ECO:0000313" key="9">
    <source>
        <dbReference type="Proteomes" id="UP000503820"/>
    </source>
</evidence>
<dbReference type="Gene3D" id="3.40.50.150">
    <property type="entry name" value="Vaccinia Virus protein VP39"/>
    <property type="match status" value="1"/>
</dbReference>
<dbReference type="HAMAP" id="MF_02126">
    <property type="entry name" value="RF_methyltr_PrmC"/>
    <property type="match status" value="1"/>
</dbReference>
<accession>A0A7J0BVZ6</accession>
<dbReference type="GO" id="GO:0003676">
    <property type="term" value="F:nucleic acid binding"/>
    <property type="evidence" value="ECO:0007669"/>
    <property type="project" value="InterPro"/>
</dbReference>
<name>A0A7J0BVZ6_9BACT</name>
<dbReference type="PANTHER" id="PTHR18895:SF74">
    <property type="entry name" value="MTRF1L RELEASE FACTOR GLUTAMINE METHYLTRANSFERASE"/>
    <property type="match status" value="1"/>
</dbReference>
<keyword evidence="3 5" id="KW-0949">S-adenosyl-L-methionine</keyword>
<dbReference type="AlphaFoldDB" id="A0A7J0BVZ6"/>
<comment type="similarity">
    <text evidence="5">Belongs to the protein N5-glutamine methyltransferase family. PrmC subfamily.</text>
</comment>
<dbReference type="Pfam" id="PF05175">
    <property type="entry name" value="MTS"/>
    <property type="match status" value="1"/>
</dbReference>
<feature type="domain" description="Methyltransferase small" evidence="6">
    <location>
        <begin position="123"/>
        <end position="203"/>
    </location>
</feature>
<dbReference type="Gene3D" id="1.10.8.10">
    <property type="entry name" value="DNA helicase RuvA subunit, C-terminal domain"/>
    <property type="match status" value="1"/>
</dbReference>
<comment type="caution">
    <text evidence="8">The sequence shown here is derived from an EMBL/GenBank/DDBJ whole genome shotgun (WGS) entry which is preliminary data.</text>
</comment>
<evidence type="ECO:0000313" key="8">
    <source>
        <dbReference type="EMBL" id="GFM37858.1"/>
    </source>
</evidence>
<dbReference type="GO" id="GO:0032259">
    <property type="term" value="P:methylation"/>
    <property type="evidence" value="ECO:0007669"/>
    <property type="project" value="UniProtKB-KW"/>
</dbReference>
<keyword evidence="2 5" id="KW-0808">Transferase</keyword>
<dbReference type="InterPro" id="IPR050320">
    <property type="entry name" value="N5-glutamine_MTase"/>
</dbReference>
<feature type="binding site" evidence="5">
    <location>
        <begin position="127"/>
        <end position="131"/>
    </location>
    <ligand>
        <name>S-adenosyl-L-methionine</name>
        <dbReference type="ChEBI" id="CHEBI:59789"/>
    </ligand>
</feature>
<feature type="domain" description="Release factor glutamine methyltransferase N-terminal" evidence="7">
    <location>
        <begin position="14"/>
        <end position="82"/>
    </location>
</feature>
<comment type="function">
    <text evidence="5">Methylates the class 1 translation termination release factors RF1/PrfA and RF2/PrfB on the glutamine residue of the universally conserved GGQ motif.</text>
</comment>
<dbReference type="NCBIfam" id="TIGR03534">
    <property type="entry name" value="RF_mod_PrmC"/>
    <property type="match status" value="1"/>
</dbReference>
<proteinExistence type="inferred from homology"/>
<evidence type="ECO:0000256" key="1">
    <source>
        <dbReference type="ARBA" id="ARBA00022603"/>
    </source>
</evidence>
<evidence type="ECO:0000256" key="5">
    <source>
        <dbReference type="HAMAP-Rule" id="MF_02126"/>
    </source>
</evidence>
<dbReference type="CDD" id="cd02440">
    <property type="entry name" value="AdoMet_MTases"/>
    <property type="match status" value="1"/>
</dbReference>
<sequence>MVSRPAPCTIRTVIAAFSDYLSGKAVDSPRLSAGLICMHVLGKDRLHLLTNPHQPVTDSQWAAMLSLVLRRGQGEPAAYLIGSREFFGREFTVSPATLIPRPETEHIVEEVVRQFARSGPFTFADLGTGSGCIAVSIAAELPHARGIAVDRSADALSVAARNARRHGVADRILFVQGDFTSCLFRPGSLDCVATNPPYVSAAEHAQLSSEVRDFEPASALVPGAAGTEHADILIPSAACWLRPGGLFVMEMGCSQGPYALAALNEPPRTWQDARIVRDLAGLDRLAVATRSAYQCEKTTQC</sequence>
<feature type="binding site" evidence="5">
    <location>
        <position position="179"/>
    </location>
    <ligand>
        <name>S-adenosyl-L-methionine</name>
        <dbReference type="ChEBI" id="CHEBI:59789"/>
    </ligand>
</feature>
<evidence type="ECO:0000256" key="4">
    <source>
        <dbReference type="ARBA" id="ARBA00048391"/>
    </source>
</evidence>
<dbReference type="PANTHER" id="PTHR18895">
    <property type="entry name" value="HEMK METHYLTRANSFERASE"/>
    <property type="match status" value="1"/>
</dbReference>
<keyword evidence="9" id="KW-1185">Reference proteome</keyword>
<dbReference type="GO" id="GO:0102559">
    <property type="term" value="F:peptide chain release factor N(5)-glutamine methyltransferase activity"/>
    <property type="evidence" value="ECO:0007669"/>
    <property type="project" value="UniProtKB-EC"/>
</dbReference>
<organism evidence="8 9">
    <name type="scientific">Desulfovibrio psychrotolerans</name>
    <dbReference type="NCBI Taxonomy" id="415242"/>
    <lineage>
        <taxon>Bacteria</taxon>
        <taxon>Pseudomonadati</taxon>
        <taxon>Thermodesulfobacteriota</taxon>
        <taxon>Desulfovibrionia</taxon>
        <taxon>Desulfovibrionales</taxon>
        <taxon>Desulfovibrionaceae</taxon>
        <taxon>Desulfovibrio</taxon>
    </lineage>
</organism>
<dbReference type="InterPro" id="IPR004556">
    <property type="entry name" value="HemK-like"/>
</dbReference>
<dbReference type="InterPro" id="IPR029063">
    <property type="entry name" value="SAM-dependent_MTases_sf"/>
</dbReference>
<evidence type="ECO:0000259" key="6">
    <source>
        <dbReference type="Pfam" id="PF05175"/>
    </source>
</evidence>
<evidence type="ECO:0000259" key="7">
    <source>
        <dbReference type="Pfam" id="PF17827"/>
    </source>
</evidence>
<reference evidence="8 9" key="1">
    <citation type="submission" date="2020-05" db="EMBL/GenBank/DDBJ databases">
        <title>Draft genome sequence of Desulfovibrio psychrotolerans JS1T.</title>
        <authorList>
            <person name="Ueno A."/>
            <person name="Tamazawa S."/>
            <person name="Tamamura S."/>
            <person name="Murakami T."/>
            <person name="Kiyama T."/>
            <person name="Inomata H."/>
            <person name="Amano Y."/>
            <person name="Miyakawa K."/>
            <person name="Tamaki H."/>
            <person name="Naganuma T."/>
            <person name="Kaneko K."/>
        </authorList>
    </citation>
    <scope>NUCLEOTIDE SEQUENCE [LARGE SCALE GENOMIC DNA]</scope>
    <source>
        <strain evidence="8 9">JS1</strain>
    </source>
</reference>
<dbReference type="Pfam" id="PF17827">
    <property type="entry name" value="PrmC_N"/>
    <property type="match status" value="1"/>
</dbReference>
<feature type="binding site" evidence="5">
    <location>
        <position position="195"/>
    </location>
    <ligand>
        <name>S-adenosyl-L-methionine</name>
        <dbReference type="ChEBI" id="CHEBI:59789"/>
    </ligand>
</feature>
<dbReference type="InterPro" id="IPR007848">
    <property type="entry name" value="Small_mtfrase_dom"/>
</dbReference>
<dbReference type="NCBIfam" id="TIGR00536">
    <property type="entry name" value="hemK_fam"/>
    <property type="match status" value="1"/>
</dbReference>
<comment type="catalytic activity">
    <reaction evidence="4 5">
        <text>L-glutaminyl-[peptide chain release factor] + S-adenosyl-L-methionine = N(5)-methyl-L-glutaminyl-[peptide chain release factor] + S-adenosyl-L-homocysteine + H(+)</text>
        <dbReference type="Rhea" id="RHEA:42896"/>
        <dbReference type="Rhea" id="RHEA-COMP:10271"/>
        <dbReference type="Rhea" id="RHEA-COMP:10272"/>
        <dbReference type="ChEBI" id="CHEBI:15378"/>
        <dbReference type="ChEBI" id="CHEBI:30011"/>
        <dbReference type="ChEBI" id="CHEBI:57856"/>
        <dbReference type="ChEBI" id="CHEBI:59789"/>
        <dbReference type="ChEBI" id="CHEBI:61891"/>
        <dbReference type="EC" id="2.1.1.297"/>
    </reaction>
</comment>
<dbReference type="SUPFAM" id="SSF53335">
    <property type="entry name" value="S-adenosyl-L-methionine-dependent methyltransferases"/>
    <property type="match status" value="1"/>
</dbReference>
<dbReference type="InterPro" id="IPR040758">
    <property type="entry name" value="PrmC_N"/>
</dbReference>
<evidence type="ECO:0000256" key="3">
    <source>
        <dbReference type="ARBA" id="ARBA00022691"/>
    </source>
</evidence>
<dbReference type="EMBL" id="BLVP01000010">
    <property type="protein sequence ID" value="GFM37858.1"/>
    <property type="molecule type" value="Genomic_DNA"/>
</dbReference>
<gene>
    <name evidence="5 8" type="primary">prmC</name>
    <name evidence="8" type="ORF">DSM19430T_25420</name>
</gene>